<evidence type="ECO:0000313" key="5">
    <source>
        <dbReference type="Proteomes" id="UP001642464"/>
    </source>
</evidence>
<proteinExistence type="predicted"/>
<gene>
    <name evidence="4" type="ORF">SCF082_LOCUS3415</name>
</gene>
<organism evidence="4 5">
    <name type="scientific">Durusdinium trenchii</name>
    <dbReference type="NCBI Taxonomy" id="1381693"/>
    <lineage>
        <taxon>Eukaryota</taxon>
        <taxon>Sar</taxon>
        <taxon>Alveolata</taxon>
        <taxon>Dinophyceae</taxon>
        <taxon>Suessiales</taxon>
        <taxon>Symbiodiniaceae</taxon>
        <taxon>Durusdinium</taxon>
    </lineage>
</organism>
<dbReference type="NCBIfam" id="NF047352">
    <property type="entry name" value="P_loop_sacsin"/>
    <property type="match status" value="1"/>
</dbReference>
<feature type="chain" id="PRO_5047358690" evidence="3">
    <location>
        <begin position="18"/>
        <end position="542"/>
    </location>
</feature>
<sequence>MECGLIHLAAHCAGILVQLLCYGPSTWEMATLGEDLQDIQSLIVKLTEAVSDNLDGSREALSMATAYLSALAWSMQWRHSEASSTPSLPAVPDPPGPPEPTQSTEAVAPLPLPRAEVEDPALGVLKLVDIQKQLDEEMQQRRAAEEALHVKETELQSAKLTMGKLMDEKKDLAQRISDLESELLRAQSSNHLAQPKSSFERRLENLPASEGSDDVEESDWVLKADPETLSMSDAEGFISRIAARRDSVKILRSSLCGGLRQLGEQLYTSPVHFIDELLQNADDCSYGSEEPTFKIDATQSSATFTYNERGFRACDVLSLCSLAVSTKSGGDFLGHKGVGFKSVFACSHAPAIISGKFRFKFEVPGVDELSYITPRWLDVVPGRSAEGTVPGTQIILPFRPELANNEDFLQKLHAAIDPLVLLGLRRLRRLSFQMDGEPQVTARLTKTEANWQLTTSREAVRESLENYQLRSQAPDKLGASDQPGMSRTLGDWMPFVQPVTRNRLLHVGAGPGTPPLWQSFAEEVLHEIRLALPDLAFAGCLG</sequence>
<dbReference type="InterPro" id="IPR052957">
    <property type="entry name" value="Auxin_embryo_med"/>
</dbReference>
<dbReference type="Proteomes" id="UP001642464">
    <property type="component" value="Unassembled WGS sequence"/>
</dbReference>
<feature type="signal peptide" evidence="3">
    <location>
        <begin position="1"/>
        <end position="17"/>
    </location>
</feature>
<evidence type="ECO:0000313" key="4">
    <source>
        <dbReference type="EMBL" id="CAK8993193.1"/>
    </source>
</evidence>
<feature type="region of interest" description="Disordered" evidence="2">
    <location>
        <begin position="83"/>
        <end position="105"/>
    </location>
</feature>
<comment type="caution">
    <text evidence="4">The sequence shown here is derived from an EMBL/GenBank/DDBJ whole genome shotgun (WGS) entry which is preliminary data.</text>
</comment>
<name>A0ABP0HSK1_9DINO</name>
<accession>A0ABP0HSK1</accession>
<dbReference type="PANTHER" id="PTHR32387">
    <property type="entry name" value="WU:FJ29H11"/>
    <property type="match status" value="1"/>
</dbReference>
<dbReference type="PANTHER" id="PTHR32387:SF0">
    <property type="entry name" value="PROTEIN NO VEIN"/>
    <property type="match status" value="1"/>
</dbReference>
<keyword evidence="5" id="KW-1185">Reference proteome</keyword>
<dbReference type="EMBL" id="CAXAMM010001725">
    <property type="protein sequence ID" value="CAK8993193.1"/>
    <property type="molecule type" value="Genomic_DNA"/>
</dbReference>
<feature type="coiled-coil region" evidence="1">
    <location>
        <begin position="127"/>
        <end position="189"/>
    </location>
</feature>
<dbReference type="InterPro" id="IPR036890">
    <property type="entry name" value="HATPase_C_sf"/>
</dbReference>
<keyword evidence="1" id="KW-0175">Coiled coil</keyword>
<evidence type="ECO:0000256" key="2">
    <source>
        <dbReference type="SAM" id="MobiDB-lite"/>
    </source>
</evidence>
<dbReference type="SUPFAM" id="SSF55874">
    <property type="entry name" value="ATPase domain of HSP90 chaperone/DNA topoisomerase II/histidine kinase"/>
    <property type="match status" value="1"/>
</dbReference>
<keyword evidence="3" id="KW-0732">Signal</keyword>
<evidence type="ECO:0000256" key="3">
    <source>
        <dbReference type="SAM" id="SignalP"/>
    </source>
</evidence>
<reference evidence="4 5" key="1">
    <citation type="submission" date="2024-02" db="EMBL/GenBank/DDBJ databases">
        <authorList>
            <person name="Chen Y."/>
            <person name="Shah S."/>
            <person name="Dougan E. K."/>
            <person name="Thang M."/>
            <person name="Chan C."/>
        </authorList>
    </citation>
    <scope>NUCLEOTIDE SEQUENCE [LARGE SCALE GENOMIC DNA]</scope>
</reference>
<protein>
    <submittedName>
        <fullName evidence="4">Protein NO VEIN (Protein EMBRYO DEFECTIVE 2597)</fullName>
    </submittedName>
</protein>
<evidence type="ECO:0000256" key="1">
    <source>
        <dbReference type="SAM" id="Coils"/>
    </source>
</evidence>
<dbReference type="Gene3D" id="3.30.565.10">
    <property type="entry name" value="Histidine kinase-like ATPase, C-terminal domain"/>
    <property type="match status" value="1"/>
</dbReference>
<feature type="compositionally biased region" description="Pro residues" evidence="2">
    <location>
        <begin position="89"/>
        <end position="100"/>
    </location>
</feature>